<dbReference type="PANTHER" id="PTHR30622">
    <property type="entry name" value="UNDECAPRENYL-DIPHOSPHATASE"/>
    <property type="match status" value="1"/>
</dbReference>
<dbReference type="GO" id="GO:0071555">
    <property type="term" value="P:cell wall organization"/>
    <property type="evidence" value="ECO:0007669"/>
    <property type="project" value="UniProtKB-KW"/>
</dbReference>
<comment type="subcellular location">
    <subcellularLocation>
        <location evidence="1 14">Cell membrane</location>
        <topology evidence="1 14">Multi-pass membrane protein</topology>
    </subcellularLocation>
</comment>
<keyword evidence="6 14" id="KW-0812">Transmembrane</keyword>
<evidence type="ECO:0000256" key="8">
    <source>
        <dbReference type="ARBA" id="ARBA00022989"/>
    </source>
</evidence>
<feature type="transmembrane region" description="Helical" evidence="14">
    <location>
        <begin position="213"/>
        <end position="236"/>
    </location>
</feature>
<evidence type="ECO:0000256" key="7">
    <source>
        <dbReference type="ARBA" id="ARBA00022801"/>
    </source>
</evidence>
<dbReference type="STRING" id="1802399.A3E39_02430"/>
<evidence type="ECO:0000256" key="5">
    <source>
        <dbReference type="ARBA" id="ARBA00022475"/>
    </source>
</evidence>
<dbReference type="GO" id="GO:0008360">
    <property type="term" value="P:regulation of cell shape"/>
    <property type="evidence" value="ECO:0007669"/>
    <property type="project" value="UniProtKB-KW"/>
</dbReference>
<dbReference type="EC" id="3.6.1.27" evidence="3 14"/>
<keyword evidence="14" id="KW-0133">Cell shape</keyword>
<name>A0A1F7ULD8_9BACT</name>
<evidence type="ECO:0000256" key="10">
    <source>
        <dbReference type="ARBA" id="ARBA00023251"/>
    </source>
</evidence>
<dbReference type="GO" id="GO:0046677">
    <property type="term" value="P:response to antibiotic"/>
    <property type="evidence" value="ECO:0007669"/>
    <property type="project" value="UniProtKB-UniRule"/>
</dbReference>
<evidence type="ECO:0000313" key="16">
    <source>
        <dbReference type="Proteomes" id="UP000176603"/>
    </source>
</evidence>
<dbReference type="NCBIfam" id="TIGR00753">
    <property type="entry name" value="undec_PP_bacA"/>
    <property type="match status" value="1"/>
</dbReference>
<dbReference type="EMBL" id="MGEH01000018">
    <property type="protein sequence ID" value="OGL79079.1"/>
    <property type="molecule type" value="Genomic_DNA"/>
</dbReference>
<comment type="caution">
    <text evidence="15">The sequence shown here is derived from an EMBL/GenBank/DDBJ whole genome shotgun (WGS) entry which is preliminary data.</text>
</comment>
<keyword evidence="5 14" id="KW-1003">Cell membrane</keyword>
<comment type="miscellaneous">
    <text evidence="14">Bacitracin is thought to be involved in the inhibition of peptidoglycan synthesis by sequestering undecaprenyl diphosphate, thereby reducing the pool of lipid carrier available.</text>
</comment>
<feature type="transmembrane region" description="Helical" evidence="14">
    <location>
        <begin position="43"/>
        <end position="61"/>
    </location>
</feature>
<accession>A0A1F7ULD8</accession>
<gene>
    <name evidence="14" type="primary">uppP</name>
    <name evidence="15" type="ORF">A3E39_02430</name>
</gene>
<dbReference type="Pfam" id="PF02673">
    <property type="entry name" value="BacA"/>
    <property type="match status" value="1"/>
</dbReference>
<keyword evidence="14" id="KW-0573">Peptidoglycan synthesis</keyword>
<dbReference type="GO" id="GO:0050380">
    <property type="term" value="F:undecaprenyl-diphosphatase activity"/>
    <property type="evidence" value="ECO:0007669"/>
    <property type="project" value="UniProtKB-UniRule"/>
</dbReference>
<reference evidence="15 16" key="1">
    <citation type="journal article" date="2016" name="Nat. Commun.">
        <title>Thousands of microbial genomes shed light on interconnected biogeochemical processes in an aquifer system.</title>
        <authorList>
            <person name="Anantharaman K."/>
            <person name="Brown C.T."/>
            <person name="Hug L.A."/>
            <person name="Sharon I."/>
            <person name="Castelle C.J."/>
            <person name="Probst A.J."/>
            <person name="Thomas B.C."/>
            <person name="Singh A."/>
            <person name="Wilkins M.J."/>
            <person name="Karaoz U."/>
            <person name="Brodie E.L."/>
            <person name="Williams K.H."/>
            <person name="Hubbard S.S."/>
            <person name="Banfield J.F."/>
        </authorList>
    </citation>
    <scope>NUCLEOTIDE SEQUENCE [LARGE SCALE GENOMIC DNA]</scope>
</reference>
<dbReference type="AlphaFoldDB" id="A0A1F7ULD8"/>
<comment type="function">
    <text evidence="14">Catalyzes the dephosphorylation of undecaprenyl diphosphate (UPP). Confers resistance to bacitracin.</text>
</comment>
<keyword evidence="8 14" id="KW-1133">Transmembrane helix</keyword>
<evidence type="ECO:0000256" key="3">
    <source>
        <dbReference type="ARBA" id="ARBA00012374"/>
    </source>
</evidence>
<evidence type="ECO:0000256" key="14">
    <source>
        <dbReference type="HAMAP-Rule" id="MF_01006"/>
    </source>
</evidence>
<evidence type="ECO:0000256" key="9">
    <source>
        <dbReference type="ARBA" id="ARBA00023136"/>
    </source>
</evidence>
<protein>
    <recommendedName>
        <fullName evidence="4 14">Undecaprenyl-diphosphatase</fullName>
        <ecNumber evidence="3 14">3.6.1.27</ecNumber>
    </recommendedName>
    <alternativeName>
        <fullName evidence="12 14">Bacitracin resistance protein</fullName>
    </alternativeName>
    <alternativeName>
        <fullName evidence="11 14">Undecaprenyl pyrophosphate phosphatase</fullName>
    </alternativeName>
</protein>
<evidence type="ECO:0000313" key="15">
    <source>
        <dbReference type="EMBL" id="OGL79079.1"/>
    </source>
</evidence>
<evidence type="ECO:0000256" key="12">
    <source>
        <dbReference type="ARBA" id="ARBA00032932"/>
    </source>
</evidence>
<keyword evidence="7 14" id="KW-0378">Hydrolase</keyword>
<evidence type="ECO:0000256" key="2">
    <source>
        <dbReference type="ARBA" id="ARBA00010621"/>
    </source>
</evidence>
<evidence type="ECO:0000256" key="13">
    <source>
        <dbReference type="ARBA" id="ARBA00047594"/>
    </source>
</evidence>
<dbReference type="GO" id="GO:0005886">
    <property type="term" value="C:plasma membrane"/>
    <property type="evidence" value="ECO:0007669"/>
    <property type="project" value="UniProtKB-SubCell"/>
</dbReference>
<evidence type="ECO:0000256" key="4">
    <source>
        <dbReference type="ARBA" id="ARBA00021581"/>
    </source>
</evidence>
<keyword evidence="14" id="KW-0961">Cell wall biogenesis/degradation</keyword>
<dbReference type="InterPro" id="IPR003824">
    <property type="entry name" value="UppP"/>
</dbReference>
<dbReference type="HAMAP" id="MF_01006">
    <property type="entry name" value="Undec_diphosphatase"/>
    <property type="match status" value="1"/>
</dbReference>
<dbReference type="PANTHER" id="PTHR30622:SF4">
    <property type="entry name" value="UNDECAPRENYL-DIPHOSPHATASE"/>
    <property type="match status" value="1"/>
</dbReference>
<dbReference type="GO" id="GO:0009252">
    <property type="term" value="P:peptidoglycan biosynthetic process"/>
    <property type="evidence" value="ECO:0007669"/>
    <property type="project" value="UniProtKB-KW"/>
</dbReference>
<evidence type="ECO:0000256" key="11">
    <source>
        <dbReference type="ARBA" id="ARBA00032707"/>
    </source>
</evidence>
<organism evidence="15 16">
    <name type="scientific">Candidatus Uhrbacteria bacterium RIFCSPHIGHO2_12_FULL_60_25</name>
    <dbReference type="NCBI Taxonomy" id="1802399"/>
    <lineage>
        <taxon>Bacteria</taxon>
        <taxon>Candidatus Uhriibacteriota</taxon>
    </lineage>
</organism>
<comment type="similarity">
    <text evidence="2 14">Belongs to the UppP family.</text>
</comment>
<keyword evidence="9 14" id="KW-0472">Membrane</keyword>
<feature type="transmembrane region" description="Helical" evidence="14">
    <location>
        <begin position="186"/>
        <end position="206"/>
    </location>
</feature>
<evidence type="ECO:0000256" key="6">
    <source>
        <dbReference type="ARBA" id="ARBA00022692"/>
    </source>
</evidence>
<feature type="transmembrane region" description="Helical" evidence="14">
    <location>
        <begin position="248"/>
        <end position="266"/>
    </location>
</feature>
<feature type="transmembrane region" description="Helical" evidence="14">
    <location>
        <begin position="82"/>
        <end position="104"/>
    </location>
</feature>
<comment type="catalytic activity">
    <reaction evidence="13 14">
        <text>di-trans,octa-cis-undecaprenyl diphosphate + H2O = di-trans,octa-cis-undecaprenyl phosphate + phosphate + H(+)</text>
        <dbReference type="Rhea" id="RHEA:28094"/>
        <dbReference type="ChEBI" id="CHEBI:15377"/>
        <dbReference type="ChEBI" id="CHEBI:15378"/>
        <dbReference type="ChEBI" id="CHEBI:43474"/>
        <dbReference type="ChEBI" id="CHEBI:58405"/>
        <dbReference type="ChEBI" id="CHEBI:60392"/>
        <dbReference type="EC" id="3.6.1.27"/>
    </reaction>
</comment>
<proteinExistence type="inferred from homology"/>
<dbReference type="Proteomes" id="UP000176603">
    <property type="component" value="Unassembled WGS sequence"/>
</dbReference>
<evidence type="ECO:0000256" key="1">
    <source>
        <dbReference type="ARBA" id="ARBA00004651"/>
    </source>
</evidence>
<keyword evidence="10 14" id="KW-0046">Antibiotic resistance</keyword>
<sequence>MNDLLQGIVLGLLQGVTEFFPVSSSGHLILVPWLFGWRDQGLAFDTVLHLGTLVAVLWAFRKDVTRIVRGAFVQNDAAAKRLFLQIIAASIPGIVLGGLFGSAIESALRGPLPVAIDLAFWGIVLFAADRSSAGKKDAVRAVDRLNWRQTLTVGLAQAIALLPGTSRSGITMTGGLLSGLDRGTAVQFSFLVSIPTIAAAGGYGLLKLLRGDATASVGPGLLAGFLVAAVSGAWAIRFLRSYVSKHSFNAFVIYRLALALVVVAALR</sequence>